<dbReference type="KEGG" id="pprt:ET464_04080"/>
<protein>
    <submittedName>
        <fullName evidence="2">Uncharacterized protein</fullName>
    </submittedName>
</protein>
<dbReference type="OrthoDB" id="2086707at2"/>
<feature type="transmembrane region" description="Helical" evidence="1">
    <location>
        <begin position="16"/>
        <end position="38"/>
    </location>
</feature>
<evidence type="ECO:0000256" key="1">
    <source>
        <dbReference type="SAM" id="Phobius"/>
    </source>
</evidence>
<dbReference type="EMBL" id="CP035492">
    <property type="protein sequence ID" value="QAY65685.1"/>
    <property type="molecule type" value="Genomic_DNA"/>
</dbReference>
<keyword evidence="1" id="KW-0812">Transmembrane</keyword>
<accession>A0A4P6ETC8</accession>
<sequence length="154" mass="16396">METGGLTLVKRSPKTAVYAAAAVLAAAALIFAAMYTGIFKAKPPAASPPTEWSAGGISAEISTGDQPVKALQTGQMTVMLHGLDGRPLEHAELILSIDMLEMKHRLKPVPMAEIAPGEYTADFVPVMNGKWSADVKITYNGETQEAAHPFTVFR</sequence>
<keyword evidence="3" id="KW-1185">Reference proteome</keyword>
<dbReference type="AlphaFoldDB" id="A0A4P6ETC8"/>
<evidence type="ECO:0000313" key="3">
    <source>
        <dbReference type="Proteomes" id="UP000293568"/>
    </source>
</evidence>
<keyword evidence="1" id="KW-0472">Membrane</keyword>
<proteinExistence type="predicted"/>
<organism evidence="2 3">
    <name type="scientific">Paenibacillus protaetiae</name>
    <dbReference type="NCBI Taxonomy" id="2509456"/>
    <lineage>
        <taxon>Bacteria</taxon>
        <taxon>Bacillati</taxon>
        <taxon>Bacillota</taxon>
        <taxon>Bacilli</taxon>
        <taxon>Bacillales</taxon>
        <taxon>Paenibacillaceae</taxon>
        <taxon>Paenibacillus</taxon>
    </lineage>
</organism>
<name>A0A4P6ETC8_9BACL</name>
<reference evidence="2 3" key="1">
    <citation type="submission" date="2019-01" db="EMBL/GenBank/DDBJ databases">
        <title>Genome sequencing of strain FW100M-2.</title>
        <authorList>
            <person name="Heo J."/>
            <person name="Kim S.-J."/>
            <person name="Kim J.-S."/>
            <person name="Hong S.-B."/>
            <person name="Kwon S.-W."/>
        </authorList>
    </citation>
    <scope>NUCLEOTIDE SEQUENCE [LARGE SCALE GENOMIC DNA]</scope>
    <source>
        <strain evidence="2 3">FW100M-2</strain>
    </source>
</reference>
<dbReference type="Proteomes" id="UP000293568">
    <property type="component" value="Chromosome"/>
</dbReference>
<keyword evidence="1" id="KW-1133">Transmembrane helix</keyword>
<evidence type="ECO:0000313" key="2">
    <source>
        <dbReference type="EMBL" id="QAY65685.1"/>
    </source>
</evidence>
<gene>
    <name evidence="2" type="ORF">ET464_04080</name>
</gene>